<keyword evidence="5 6" id="KW-0067">ATP-binding</keyword>
<dbReference type="AlphaFoldDB" id="A0A8B8FKA8"/>
<dbReference type="InterPro" id="IPR008271">
    <property type="entry name" value="Ser/Thr_kinase_AS"/>
</dbReference>
<evidence type="ECO:0000256" key="4">
    <source>
        <dbReference type="ARBA" id="ARBA00022777"/>
    </source>
</evidence>
<dbReference type="GeneID" id="112683821"/>
<evidence type="ECO:0000313" key="9">
    <source>
        <dbReference type="Proteomes" id="UP000694846"/>
    </source>
</evidence>
<evidence type="ECO:0000259" key="8">
    <source>
        <dbReference type="PROSITE" id="PS50011"/>
    </source>
</evidence>
<name>A0A8B8FKA8_9HEMI</name>
<dbReference type="InterPro" id="IPR017441">
    <property type="entry name" value="Protein_kinase_ATP_BS"/>
</dbReference>
<sequence length="347" mass="39652">MDKDALRDKTIRSKSAEYSVHNLIGAGRFSRVYRATDTATGNAVVIKVLNSVNMEEHLRCSLYMQELSLLNRLKSSPVRERYVDLRDVIQLNTGVICFVMEMLGATLHAVMCNVGTLPLSVCRLIVRQIAQGLAGLKVMGIVHADLKPDNIMFCPGTVNNHRVKIIDFGWAFYAKDAHTMYNQKIQAIPYRASEVCFRGNLGHGLDLWSLGCIMPEIITGAKLFDATKEEQLVKLFIRTLDVPDFLISITEKQKVREEIKPSVGWIRFQDFKMGTYDRLRDPQKTKDIAWFVDLVYKMLKVMPYDRITAADALSHPFLTMLHFIDYPHTAMTRRNMEIMKKCALQEI</sequence>
<dbReference type="PROSITE" id="PS00107">
    <property type="entry name" value="PROTEIN_KINASE_ATP"/>
    <property type="match status" value="1"/>
</dbReference>
<dbReference type="SMART" id="SM00220">
    <property type="entry name" value="S_TKc"/>
    <property type="match status" value="1"/>
</dbReference>
<dbReference type="RefSeq" id="XP_025410775.1">
    <property type="nucleotide sequence ID" value="XM_025554990.1"/>
</dbReference>
<dbReference type="SUPFAM" id="SSF56112">
    <property type="entry name" value="Protein kinase-like (PK-like)"/>
    <property type="match status" value="1"/>
</dbReference>
<dbReference type="Proteomes" id="UP000694846">
    <property type="component" value="Unplaced"/>
</dbReference>
<dbReference type="PROSITE" id="PS50011">
    <property type="entry name" value="PROTEIN_KINASE_DOM"/>
    <property type="match status" value="1"/>
</dbReference>
<keyword evidence="4" id="KW-0418">Kinase</keyword>
<evidence type="ECO:0000256" key="7">
    <source>
        <dbReference type="RuleBase" id="RU000304"/>
    </source>
</evidence>
<evidence type="ECO:0000256" key="6">
    <source>
        <dbReference type="PROSITE-ProRule" id="PRU10141"/>
    </source>
</evidence>
<dbReference type="OrthoDB" id="437530at2759"/>
<dbReference type="GO" id="GO:0005524">
    <property type="term" value="F:ATP binding"/>
    <property type="evidence" value="ECO:0007669"/>
    <property type="project" value="UniProtKB-UniRule"/>
</dbReference>
<dbReference type="InterPro" id="IPR011009">
    <property type="entry name" value="Kinase-like_dom_sf"/>
</dbReference>
<proteinExistence type="inferred from homology"/>
<keyword evidence="3 6" id="KW-0547">Nucleotide-binding</keyword>
<evidence type="ECO:0000313" key="10">
    <source>
        <dbReference type="RefSeq" id="XP_025410775.1"/>
    </source>
</evidence>
<dbReference type="Gene3D" id="3.30.200.20">
    <property type="entry name" value="Phosphorylase Kinase, domain 1"/>
    <property type="match status" value="1"/>
</dbReference>
<feature type="binding site" evidence="6">
    <location>
        <position position="47"/>
    </location>
    <ligand>
        <name>ATP</name>
        <dbReference type="ChEBI" id="CHEBI:30616"/>
    </ligand>
</feature>
<dbReference type="InterPro" id="IPR050494">
    <property type="entry name" value="Ser_Thr_dual-spec_kinase"/>
</dbReference>
<keyword evidence="1 7" id="KW-0723">Serine/threonine-protein kinase</keyword>
<evidence type="ECO:0000256" key="5">
    <source>
        <dbReference type="ARBA" id="ARBA00022840"/>
    </source>
</evidence>
<reference evidence="10" key="1">
    <citation type="submission" date="2025-08" db="UniProtKB">
        <authorList>
            <consortium name="RefSeq"/>
        </authorList>
    </citation>
    <scope>IDENTIFICATION</scope>
    <source>
        <tissue evidence="10">Whole body</tissue>
    </source>
</reference>
<evidence type="ECO:0000256" key="1">
    <source>
        <dbReference type="ARBA" id="ARBA00022527"/>
    </source>
</evidence>
<organism evidence="9 10">
    <name type="scientific">Sipha flava</name>
    <name type="common">yellow sugarcane aphid</name>
    <dbReference type="NCBI Taxonomy" id="143950"/>
    <lineage>
        <taxon>Eukaryota</taxon>
        <taxon>Metazoa</taxon>
        <taxon>Ecdysozoa</taxon>
        <taxon>Arthropoda</taxon>
        <taxon>Hexapoda</taxon>
        <taxon>Insecta</taxon>
        <taxon>Pterygota</taxon>
        <taxon>Neoptera</taxon>
        <taxon>Paraneoptera</taxon>
        <taxon>Hemiptera</taxon>
        <taxon>Sternorrhyncha</taxon>
        <taxon>Aphidomorpha</taxon>
        <taxon>Aphidoidea</taxon>
        <taxon>Aphididae</taxon>
        <taxon>Sipha</taxon>
    </lineage>
</organism>
<evidence type="ECO:0000256" key="2">
    <source>
        <dbReference type="ARBA" id="ARBA00022679"/>
    </source>
</evidence>
<gene>
    <name evidence="10" type="primary">LOC112683821</name>
</gene>
<dbReference type="GO" id="GO:0004674">
    <property type="term" value="F:protein serine/threonine kinase activity"/>
    <property type="evidence" value="ECO:0007669"/>
    <property type="project" value="UniProtKB-KW"/>
</dbReference>
<comment type="similarity">
    <text evidence="7">Belongs to the protein kinase superfamily.</text>
</comment>
<keyword evidence="2" id="KW-0808">Transferase</keyword>
<evidence type="ECO:0000256" key="3">
    <source>
        <dbReference type="ARBA" id="ARBA00022741"/>
    </source>
</evidence>
<feature type="domain" description="Protein kinase" evidence="8">
    <location>
        <begin position="18"/>
        <end position="318"/>
    </location>
</feature>
<dbReference type="Pfam" id="PF00069">
    <property type="entry name" value="Pkinase"/>
    <property type="match status" value="1"/>
</dbReference>
<dbReference type="InterPro" id="IPR000719">
    <property type="entry name" value="Prot_kinase_dom"/>
</dbReference>
<dbReference type="Gene3D" id="1.10.510.10">
    <property type="entry name" value="Transferase(Phosphotransferase) domain 1"/>
    <property type="match status" value="1"/>
</dbReference>
<dbReference type="PANTHER" id="PTHR24058">
    <property type="entry name" value="DUAL SPECIFICITY PROTEIN KINASE"/>
    <property type="match status" value="1"/>
</dbReference>
<keyword evidence="9" id="KW-1185">Reference proteome</keyword>
<accession>A0A8B8FKA8</accession>
<dbReference type="PROSITE" id="PS00108">
    <property type="entry name" value="PROTEIN_KINASE_ST"/>
    <property type="match status" value="1"/>
</dbReference>
<protein>
    <submittedName>
        <fullName evidence="10">Homeodomain-interacting protein kinase 2-like</fullName>
    </submittedName>
</protein>